<keyword evidence="3" id="KW-1185">Reference proteome</keyword>
<dbReference type="AlphaFoldDB" id="A0A1H0ZJR5"/>
<gene>
    <name evidence="2" type="ORF">SAMN04489842_0320</name>
</gene>
<keyword evidence="1" id="KW-0812">Transmembrane</keyword>
<sequence>MTVPVTLVPASIVPFDPTVGVTVVASIMLTVFVAAMTFLALAPVVSEKWSQQLGGAASGPSLETEANEAD</sequence>
<accession>A0A1H0ZJR5</accession>
<keyword evidence="1" id="KW-1133">Transmembrane helix</keyword>
<protein>
    <submittedName>
        <fullName evidence="2">Uncharacterized protein</fullName>
    </submittedName>
</protein>
<dbReference type="RefSeq" id="WP_090376341.1">
    <property type="nucleotide sequence ID" value="NZ_FNLC01000001.1"/>
</dbReference>
<proteinExistence type="predicted"/>
<name>A0A1H0ZJR5_NATTX</name>
<evidence type="ECO:0000313" key="3">
    <source>
        <dbReference type="Proteomes" id="UP000198848"/>
    </source>
</evidence>
<feature type="transmembrane region" description="Helical" evidence="1">
    <location>
        <begin position="20"/>
        <end position="42"/>
    </location>
</feature>
<reference evidence="3" key="1">
    <citation type="submission" date="2016-10" db="EMBL/GenBank/DDBJ databases">
        <authorList>
            <person name="Varghese N."/>
            <person name="Submissions S."/>
        </authorList>
    </citation>
    <scope>NUCLEOTIDE SEQUENCE [LARGE SCALE GENOMIC DNA]</scope>
    <source>
        <strain evidence="3">DSM 24767</strain>
    </source>
</reference>
<dbReference type="OrthoDB" id="203136at2157"/>
<organism evidence="2 3">
    <name type="scientific">Natronobacterium texcoconense</name>
    <dbReference type="NCBI Taxonomy" id="1095778"/>
    <lineage>
        <taxon>Archaea</taxon>
        <taxon>Methanobacteriati</taxon>
        <taxon>Methanobacteriota</taxon>
        <taxon>Stenosarchaea group</taxon>
        <taxon>Halobacteria</taxon>
        <taxon>Halobacteriales</taxon>
        <taxon>Natrialbaceae</taxon>
        <taxon>Natronobacterium</taxon>
    </lineage>
</organism>
<evidence type="ECO:0000313" key="2">
    <source>
        <dbReference type="EMBL" id="SDQ27700.1"/>
    </source>
</evidence>
<dbReference type="EMBL" id="FNLC01000001">
    <property type="protein sequence ID" value="SDQ27700.1"/>
    <property type="molecule type" value="Genomic_DNA"/>
</dbReference>
<dbReference type="Proteomes" id="UP000198848">
    <property type="component" value="Unassembled WGS sequence"/>
</dbReference>
<evidence type="ECO:0000256" key="1">
    <source>
        <dbReference type="SAM" id="Phobius"/>
    </source>
</evidence>
<keyword evidence="1" id="KW-0472">Membrane</keyword>